<dbReference type="Proteomes" id="UP001058461">
    <property type="component" value="Chromosome"/>
</dbReference>
<evidence type="ECO:0000256" key="1">
    <source>
        <dbReference type="SAM" id="MobiDB-lite"/>
    </source>
</evidence>
<dbReference type="EMBL" id="CP073347">
    <property type="protein sequence ID" value="UTW13426.1"/>
    <property type="molecule type" value="Genomic_DNA"/>
</dbReference>
<feature type="region of interest" description="Disordered" evidence="1">
    <location>
        <begin position="1"/>
        <end position="21"/>
    </location>
</feature>
<dbReference type="NCBIfam" id="NF012211">
    <property type="entry name" value="tand_rpt_95"/>
    <property type="match status" value="2"/>
</dbReference>
<accession>A0ABY5HM05</accession>
<dbReference type="PANTHER" id="PTHR34720:SF9">
    <property type="entry name" value="BLR4714 PROTEIN"/>
    <property type="match status" value="1"/>
</dbReference>
<feature type="region of interest" description="Disordered" evidence="1">
    <location>
        <begin position="774"/>
        <end position="797"/>
    </location>
</feature>
<dbReference type="Pfam" id="PF05548">
    <property type="entry name" value="Peptidase_M11"/>
    <property type="match status" value="1"/>
</dbReference>
<organism evidence="3 4">
    <name type="scientific">Marinobacterium rhizophilum</name>
    <dbReference type="NCBI Taxonomy" id="420402"/>
    <lineage>
        <taxon>Bacteria</taxon>
        <taxon>Pseudomonadati</taxon>
        <taxon>Pseudomonadota</taxon>
        <taxon>Gammaproteobacteria</taxon>
        <taxon>Oceanospirillales</taxon>
        <taxon>Oceanospirillaceae</taxon>
        <taxon>Marinobacterium</taxon>
    </lineage>
</organism>
<keyword evidence="4" id="KW-1185">Reference proteome</keyword>
<dbReference type="SUPFAM" id="SSF55486">
    <property type="entry name" value="Metalloproteases ('zincins'), catalytic domain"/>
    <property type="match status" value="1"/>
</dbReference>
<feature type="compositionally biased region" description="Gly residues" evidence="1">
    <location>
        <begin position="782"/>
        <end position="797"/>
    </location>
</feature>
<dbReference type="Gene3D" id="2.60.40.2810">
    <property type="match status" value="2"/>
</dbReference>
<protein>
    <submittedName>
        <fullName evidence="3">Cadherin-like domain-containing protein</fullName>
    </submittedName>
</protein>
<name>A0ABY5HM05_9GAMM</name>
<dbReference type="RefSeq" id="WP_255855610.1">
    <property type="nucleotide sequence ID" value="NZ_CP073347.1"/>
</dbReference>
<feature type="domain" description="Peptidase M11 gametolysin" evidence="2">
    <location>
        <begin position="314"/>
        <end position="445"/>
    </location>
</feature>
<evidence type="ECO:0000313" key="3">
    <source>
        <dbReference type="EMBL" id="UTW13426.1"/>
    </source>
</evidence>
<sequence>MSAVGNKSRDRRTAEGEKLSRIGRRGSFEKPLFQERLMRLSRPFFTQPLTITSLVAALSLNAFPAFSDGLHQSRSKPSAAVEQRGSMATEQTAALLASFAQWQRAERGDKLARVQQLLDLAEGRRDLMLELMGSEAQQVLDAALSDATLRTMPAEVRDLLERPVELEGELEAVYEDGEEGGSKLRQYIKTAFGERFELHITGNGHSVLSGQQASLKGLLFPPGEKARKGGDVVLESGDLLIMGATSGDNNGTAGPLPNTLGERKVAVIMVNFQDFPDDKPWTATEAGDLVFGPVSSFLQENSYNQTWLGGDVMGWYTVSMDGYSSCPSGYDIAADTLAEAAGHDLTQYDHRVYLLPPDSACNGNLATVGGNPMRAWINSGLNFSVIAHELGHNLGLYHAHGLNCEGGVLESNCLGLTYGDSMDIMGNEQGHMNSFAKARLGWLDYDQSPPITTVTEDGTYTISPIETDDNNSKALKILKGIDDATGQQEWYYLEYRQPEGFDGYLFDPMDPFRYPDNLRNGVVIRSAVDGNGDSSYLLDMTPDSQSGVTTDMRDPALETGIVFHDTVAGITIAPLSNDAGGITVSVSFDGGSGDPLNSAPVAVDDAAATSQETTVTIPVLANDYDVDGDVLSITSVDGVNGSAVISAGNIVFTPNTGFSGSSSFSYTVEDGKGASASAAVTVSVAAVSSNQAPIARDDSATTDKNTAVTIDVLANDQDPDGDTLQIVGVTQGGKGSVIINSDDTLTFVPAKNFRNSDTFTYTIADGSLTASASVTVTPASGGDSGGDSGGKGNGKNK</sequence>
<dbReference type="InterPro" id="IPR008752">
    <property type="entry name" value="Peptidase_M11"/>
</dbReference>
<gene>
    <name evidence="3" type="ORF">KDW95_07190</name>
</gene>
<reference evidence="3" key="1">
    <citation type="submission" date="2021-04" db="EMBL/GenBank/DDBJ databases">
        <title>Oceanospirillales bacteria with DddD are important DMSP degraders in coastal seawater.</title>
        <authorList>
            <person name="Liu J."/>
        </authorList>
    </citation>
    <scope>NUCLEOTIDE SEQUENCE</scope>
    <source>
        <strain evidence="3">D13-1</strain>
    </source>
</reference>
<evidence type="ECO:0000313" key="4">
    <source>
        <dbReference type="Proteomes" id="UP001058461"/>
    </source>
</evidence>
<feature type="compositionally biased region" description="Basic and acidic residues" evidence="1">
    <location>
        <begin position="7"/>
        <end position="21"/>
    </location>
</feature>
<evidence type="ECO:0000259" key="2">
    <source>
        <dbReference type="Pfam" id="PF05548"/>
    </source>
</evidence>
<dbReference type="Pfam" id="PF17963">
    <property type="entry name" value="Big_9"/>
    <property type="match status" value="2"/>
</dbReference>
<dbReference type="PANTHER" id="PTHR34720">
    <property type="entry name" value="MICROCYSTIN DEPENDENT PROTEIN"/>
    <property type="match status" value="1"/>
</dbReference>
<proteinExistence type="predicted"/>